<dbReference type="RefSeq" id="WP_385950587.1">
    <property type="nucleotide sequence ID" value="NZ_JBHSUB010000010.1"/>
</dbReference>
<dbReference type="Proteomes" id="UP001596230">
    <property type="component" value="Unassembled WGS sequence"/>
</dbReference>
<dbReference type="EMBL" id="JBHSUB010000010">
    <property type="protein sequence ID" value="MFC6378392.1"/>
    <property type="molecule type" value="Genomic_DNA"/>
</dbReference>
<sequence length="287" mass="31808">MIEPWQEELFREQGFLIVNDVFSADEIAELQSVFDGWVDESREHAEAYGETLDGRHRFDPDSDHSAAHPSLRRVASPTEISSGYYQAACHSRMTGIAARLIGPGLRFHHSKINSKLPGTRTEVKWHQDFLFTPHSNDDLVTALLMVSDVTADNGPLQVIPGSHRGPLYSHWQDGRFRGAIDERHLAEQRQSPVSCQGTAGSVCFMHTRLLHASAANQSPRPRTLFITVYAAEDAWPLAGNPLPSVHERRIVAGEESGQVRCVSNSFALPEMPKGASFFEQQAGDRAG</sequence>
<evidence type="ECO:0000256" key="1">
    <source>
        <dbReference type="ARBA" id="ARBA00001954"/>
    </source>
</evidence>
<dbReference type="InterPro" id="IPR008775">
    <property type="entry name" value="Phytyl_CoA_dOase-like"/>
</dbReference>
<dbReference type="Pfam" id="PF05721">
    <property type="entry name" value="PhyH"/>
    <property type="match status" value="1"/>
</dbReference>
<evidence type="ECO:0000313" key="3">
    <source>
        <dbReference type="Proteomes" id="UP001596230"/>
    </source>
</evidence>
<name>A0ABW1W146_9GAMM</name>
<keyword evidence="3" id="KW-1185">Reference proteome</keyword>
<keyword evidence="2" id="KW-0223">Dioxygenase</keyword>
<dbReference type="GO" id="GO:0051213">
    <property type="term" value="F:dioxygenase activity"/>
    <property type="evidence" value="ECO:0007669"/>
    <property type="project" value="UniProtKB-KW"/>
</dbReference>
<organism evidence="2 3">
    <name type="scientific">Tatumella terrea</name>
    <dbReference type="NCBI Taxonomy" id="419007"/>
    <lineage>
        <taxon>Bacteria</taxon>
        <taxon>Pseudomonadati</taxon>
        <taxon>Pseudomonadota</taxon>
        <taxon>Gammaproteobacteria</taxon>
        <taxon>Enterobacterales</taxon>
        <taxon>Erwiniaceae</taxon>
        <taxon>Tatumella</taxon>
    </lineage>
</organism>
<dbReference type="SUPFAM" id="SSF51197">
    <property type="entry name" value="Clavaminate synthase-like"/>
    <property type="match status" value="1"/>
</dbReference>
<proteinExistence type="predicted"/>
<dbReference type="PANTHER" id="PTHR20883">
    <property type="entry name" value="PHYTANOYL-COA DIOXYGENASE DOMAIN CONTAINING 1"/>
    <property type="match status" value="1"/>
</dbReference>
<comment type="cofactor">
    <cofactor evidence="1">
        <name>Fe(2+)</name>
        <dbReference type="ChEBI" id="CHEBI:29033"/>
    </cofactor>
</comment>
<accession>A0ABW1W146</accession>
<comment type="caution">
    <text evidence="2">The sequence shown here is derived from an EMBL/GenBank/DDBJ whole genome shotgun (WGS) entry which is preliminary data.</text>
</comment>
<reference evidence="3" key="1">
    <citation type="journal article" date="2019" name="Int. J. Syst. Evol. Microbiol.">
        <title>The Global Catalogue of Microorganisms (GCM) 10K type strain sequencing project: providing services to taxonomists for standard genome sequencing and annotation.</title>
        <authorList>
            <consortium name="The Broad Institute Genomics Platform"/>
            <consortium name="The Broad Institute Genome Sequencing Center for Infectious Disease"/>
            <person name="Wu L."/>
            <person name="Ma J."/>
        </authorList>
    </citation>
    <scope>NUCLEOTIDE SEQUENCE [LARGE SCALE GENOMIC DNA]</scope>
    <source>
        <strain evidence="3">CGMCC 1.18518</strain>
    </source>
</reference>
<keyword evidence="2" id="KW-0560">Oxidoreductase</keyword>
<dbReference type="PANTHER" id="PTHR20883:SF48">
    <property type="entry name" value="ECTOINE DIOXYGENASE"/>
    <property type="match status" value="1"/>
</dbReference>
<protein>
    <submittedName>
        <fullName evidence="2">Phytanoyl-CoA dioxygenase family protein</fullName>
    </submittedName>
</protein>
<gene>
    <name evidence="2" type="ORF">ACFP9W_09875</name>
</gene>
<evidence type="ECO:0000313" key="2">
    <source>
        <dbReference type="EMBL" id="MFC6378392.1"/>
    </source>
</evidence>
<dbReference type="Gene3D" id="2.60.120.620">
    <property type="entry name" value="q2cbj1_9rhob like domain"/>
    <property type="match status" value="1"/>
</dbReference>